<name>A0AA36BL22_OCTVU</name>
<dbReference type="AlphaFoldDB" id="A0AA36BL22"/>
<proteinExistence type="predicted"/>
<dbReference type="Proteomes" id="UP001162480">
    <property type="component" value="Chromosome 18"/>
</dbReference>
<keyword evidence="2" id="KW-1185">Reference proteome</keyword>
<evidence type="ECO:0000313" key="1">
    <source>
        <dbReference type="EMBL" id="CAI9736375.1"/>
    </source>
</evidence>
<gene>
    <name evidence="1" type="ORF">OCTVUL_1B002024</name>
</gene>
<dbReference type="EMBL" id="OX597831">
    <property type="protein sequence ID" value="CAI9736375.1"/>
    <property type="molecule type" value="Genomic_DNA"/>
</dbReference>
<protein>
    <submittedName>
        <fullName evidence="1">Uncharacterized protein</fullName>
    </submittedName>
</protein>
<organism evidence="1 2">
    <name type="scientific">Octopus vulgaris</name>
    <name type="common">Common octopus</name>
    <dbReference type="NCBI Taxonomy" id="6645"/>
    <lineage>
        <taxon>Eukaryota</taxon>
        <taxon>Metazoa</taxon>
        <taxon>Spiralia</taxon>
        <taxon>Lophotrochozoa</taxon>
        <taxon>Mollusca</taxon>
        <taxon>Cephalopoda</taxon>
        <taxon>Coleoidea</taxon>
        <taxon>Octopodiformes</taxon>
        <taxon>Octopoda</taxon>
        <taxon>Incirrata</taxon>
        <taxon>Octopodidae</taxon>
        <taxon>Octopus</taxon>
    </lineage>
</organism>
<sequence>MIYVFMRSLFCKPRRRRNYIAGLGSCTAISLRLILRLITNIMTILKILTITNPTSSPMADITTNLKIKQ</sequence>
<evidence type="ECO:0000313" key="2">
    <source>
        <dbReference type="Proteomes" id="UP001162480"/>
    </source>
</evidence>
<accession>A0AA36BL22</accession>
<reference evidence="1" key="1">
    <citation type="submission" date="2023-08" db="EMBL/GenBank/DDBJ databases">
        <authorList>
            <person name="Alioto T."/>
            <person name="Alioto T."/>
            <person name="Gomez Garrido J."/>
        </authorList>
    </citation>
    <scope>NUCLEOTIDE SEQUENCE</scope>
</reference>